<keyword evidence="19" id="KW-1185">Reference proteome</keyword>
<evidence type="ECO:0000256" key="13">
    <source>
        <dbReference type="PIRSR" id="PIRSR000445-4"/>
    </source>
</evidence>
<evidence type="ECO:0000256" key="1">
    <source>
        <dbReference type="ARBA" id="ARBA00005059"/>
    </source>
</evidence>
<feature type="binding site" evidence="9 11">
    <location>
        <begin position="113"/>
        <end position="115"/>
    </location>
    <ligand>
        <name>substrate</name>
    </ligand>
</feature>
<dbReference type="InterPro" id="IPR018214">
    <property type="entry name" value="GluRdtase_CS"/>
</dbReference>
<evidence type="ECO:0000256" key="6">
    <source>
        <dbReference type="ARBA" id="ARBA00023244"/>
    </source>
</evidence>
<keyword evidence="6 9" id="KW-0627">Porphyrin biosynthesis</keyword>
<dbReference type="UniPathway" id="UPA00251">
    <property type="reaction ID" value="UER00316"/>
</dbReference>
<evidence type="ECO:0000256" key="14">
    <source>
        <dbReference type="RuleBase" id="RU000584"/>
    </source>
</evidence>
<dbReference type="Pfam" id="PF05201">
    <property type="entry name" value="GlutR_N"/>
    <property type="match status" value="1"/>
</dbReference>
<dbReference type="PIRSF" id="PIRSF000445">
    <property type="entry name" value="4pyrrol_synth_GluRdtase"/>
    <property type="match status" value="1"/>
</dbReference>
<feature type="domain" description="Glutamyl-tRNA reductase N-terminal" evidence="17">
    <location>
        <begin position="6"/>
        <end position="155"/>
    </location>
</feature>
<dbReference type="EMBL" id="CYYU01000004">
    <property type="protein sequence ID" value="CUN63133.1"/>
    <property type="molecule type" value="Genomic_DNA"/>
</dbReference>
<comment type="subunit">
    <text evidence="9">Homodimer.</text>
</comment>
<dbReference type="SUPFAM" id="SSF69075">
    <property type="entry name" value="Glutamyl tRNA-reductase dimerization domain"/>
    <property type="match status" value="1"/>
</dbReference>
<evidence type="ECO:0000256" key="7">
    <source>
        <dbReference type="ARBA" id="ARBA00047464"/>
    </source>
</evidence>
<dbReference type="PANTHER" id="PTHR43013:SF1">
    <property type="entry name" value="GLUTAMYL-TRNA REDUCTASE"/>
    <property type="match status" value="1"/>
</dbReference>
<dbReference type="HAMAP" id="MF_00087">
    <property type="entry name" value="Glu_tRNA_reductase"/>
    <property type="match status" value="1"/>
</dbReference>
<evidence type="ECO:0000256" key="2">
    <source>
        <dbReference type="ARBA" id="ARBA00005916"/>
    </source>
</evidence>
<dbReference type="InterPro" id="IPR015895">
    <property type="entry name" value="4pyrrol_synth_GluRdtase_N"/>
</dbReference>
<feature type="binding site" evidence="9 11">
    <location>
        <position position="119"/>
    </location>
    <ligand>
        <name>substrate</name>
    </ligand>
</feature>
<dbReference type="GO" id="GO:0008883">
    <property type="term" value="F:glutamyl-tRNA reductase activity"/>
    <property type="evidence" value="ECO:0007669"/>
    <property type="project" value="UniProtKB-UniRule"/>
</dbReference>
<dbReference type="PROSITE" id="PS00747">
    <property type="entry name" value="GLUTR"/>
    <property type="match status" value="1"/>
</dbReference>
<sequence>MQLLILGLNHKTAPVEVREHFAISRQAVRDGLENLNEYEGISEAVVLSTCNRSEMYAVVDDAEEDAATLKQFLFDLTGNDEDIDAYLYSFVDEECIRHLFNVASSLDSLVLGEGQILSQVKEAYAIAREAGTTSTVLNTLFHRAIATGKRVRTETRIAYNSVSVSYAAVELAEEKFGSLAASNALIFGAGKMAELTAQHLVAHGVRKIYVANRHIERAEQLAAEFGGEAVPFDGALKRAVDVDVIVTSTGAPHYVVKPWETRQLMTKRKGRPLFFIDIAVPRDVDPEVAGIKGVTLYNIDALEAVVDEHKEERLQEAKLAHAIVEEEVKSIEDKFQYLSFRPLMALLSERCERIRQREVRRASSKLPDLTKSERRQIEHMTRMIVRKILRMPMMKLNASAGTAQESFYIEAMRALFKLDTIGEAATSEERHNRYRDAKQ</sequence>
<dbReference type="GO" id="GO:0019353">
    <property type="term" value="P:protoporphyrinogen IX biosynthetic process from glutamate"/>
    <property type="evidence" value="ECO:0007669"/>
    <property type="project" value="TreeGrafter"/>
</dbReference>
<dbReference type="InterPro" id="IPR036453">
    <property type="entry name" value="GluRdtase_dimer_dom_sf"/>
</dbReference>
<evidence type="ECO:0000256" key="12">
    <source>
        <dbReference type="PIRSR" id="PIRSR000445-3"/>
    </source>
</evidence>
<evidence type="ECO:0000259" key="16">
    <source>
        <dbReference type="Pfam" id="PF01488"/>
    </source>
</evidence>
<dbReference type="GO" id="GO:0050661">
    <property type="term" value="F:NADP binding"/>
    <property type="evidence" value="ECO:0007669"/>
    <property type="project" value="InterPro"/>
</dbReference>
<dbReference type="PANTHER" id="PTHR43013">
    <property type="entry name" value="GLUTAMYL-TRNA REDUCTASE"/>
    <property type="match status" value="1"/>
</dbReference>
<evidence type="ECO:0000259" key="17">
    <source>
        <dbReference type="Pfam" id="PF05201"/>
    </source>
</evidence>
<evidence type="ECO:0000256" key="10">
    <source>
        <dbReference type="PIRSR" id="PIRSR000445-1"/>
    </source>
</evidence>
<evidence type="ECO:0000259" key="15">
    <source>
        <dbReference type="Pfam" id="PF00745"/>
    </source>
</evidence>
<comment type="function">
    <text evidence="9">Catalyzes the NADPH-dependent reduction of glutamyl-tRNA(Glu) to glutamate 1-semialdehyde (GSA).</text>
</comment>
<dbReference type="Pfam" id="PF00745">
    <property type="entry name" value="GlutR_dimer"/>
    <property type="match status" value="1"/>
</dbReference>
<dbReference type="InterPro" id="IPR006151">
    <property type="entry name" value="Shikm_DH/Glu-tRNA_Rdtase"/>
</dbReference>
<evidence type="ECO:0000256" key="11">
    <source>
        <dbReference type="PIRSR" id="PIRSR000445-2"/>
    </source>
</evidence>
<reference evidence="18 19" key="1">
    <citation type="submission" date="2015-09" db="EMBL/GenBank/DDBJ databases">
        <authorList>
            <consortium name="Pathogen Informatics"/>
        </authorList>
    </citation>
    <scope>NUCLEOTIDE SEQUENCE [LARGE SCALE GENOMIC DNA]</scope>
    <source>
        <strain evidence="18 19">2789STDY5608828</strain>
    </source>
</reference>
<evidence type="ECO:0000313" key="19">
    <source>
        <dbReference type="Proteomes" id="UP000095546"/>
    </source>
</evidence>
<dbReference type="eggNOG" id="COG0373">
    <property type="taxonomic scope" value="Bacteria"/>
</dbReference>
<dbReference type="Proteomes" id="UP000095546">
    <property type="component" value="Unassembled WGS sequence"/>
</dbReference>
<evidence type="ECO:0000313" key="18">
    <source>
        <dbReference type="EMBL" id="CUN63133.1"/>
    </source>
</evidence>
<dbReference type="NCBIfam" id="TIGR01035">
    <property type="entry name" value="hemA"/>
    <property type="match status" value="1"/>
</dbReference>
<dbReference type="CDD" id="cd05213">
    <property type="entry name" value="NAD_bind_Glutamyl_tRNA_reduct"/>
    <property type="match status" value="1"/>
</dbReference>
<dbReference type="SUPFAM" id="SSF51735">
    <property type="entry name" value="NAD(P)-binding Rossmann-fold domains"/>
    <property type="match status" value="1"/>
</dbReference>
<dbReference type="FunFam" id="3.30.460.30:FF:000001">
    <property type="entry name" value="Glutamyl-tRNA reductase"/>
    <property type="match status" value="1"/>
</dbReference>
<dbReference type="RefSeq" id="WP_055161042.1">
    <property type="nucleotide sequence ID" value="NZ_CABIWZ010000004.1"/>
</dbReference>
<feature type="domain" description="Tetrapyrrole biosynthesis glutamyl-tRNA reductase dimerisation" evidence="15">
    <location>
        <begin position="320"/>
        <end position="418"/>
    </location>
</feature>
<feature type="site" description="Important for activity" evidence="9 13">
    <location>
        <position position="98"/>
    </location>
</feature>
<dbReference type="OrthoDB" id="110209at2"/>
<dbReference type="FunFam" id="3.40.50.720:FF:000031">
    <property type="entry name" value="Glutamyl-tRNA reductase"/>
    <property type="match status" value="1"/>
</dbReference>
<comment type="catalytic activity">
    <reaction evidence="7 9 14">
        <text>(S)-4-amino-5-oxopentanoate + tRNA(Glu) + NADP(+) = L-glutamyl-tRNA(Glu) + NADPH + H(+)</text>
        <dbReference type="Rhea" id="RHEA:12344"/>
        <dbReference type="Rhea" id="RHEA-COMP:9663"/>
        <dbReference type="Rhea" id="RHEA-COMP:9680"/>
        <dbReference type="ChEBI" id="CHEBI:15378"/>
        <dbReference type="ChEBI" id="CHEBI:57501"/>
        <dbReference type="ChEBI" id="CHEBI:57783"/>
        <dbReference type="ChEBI" id="CHEBI:58349"/>
        <dbReference type="ChEBI" id="CHEBI:78442"/>
        <dbReference type="ChEBI" id="CHEBI:78520"/>
        <dbReference type="EC" id="1.2.1.70"/>
    </reaction>
</comment>
<feature type="binding site" evidence="9 11">
    <location>
        <begin position="49"/>
        <end position="52"/>
    </location>
    <ligand>
        <name>substrate</name>
    </ligand>
</feature>
<evidence type="ECO:0000256" key="9">
    <source>
        <dbReference type="HAMAP-Rule" id="MF_00087"/>
    </source>
</evidence>
<feature type="binding site" evidence="9 11">
    <location>
        <position position="108"/>
    </location>
    <ligand>
        <name>substrate</name>
    </ligand>
</feature>
<dbReference type="STRING" id="187979.ERS852385_00960"/>
<evidence type="ECO:0000256" key="4">
    <source>
        <dbReference type="ARBA" id="ARBA00022857"/>
    </source>
</evidence>
<dbReference type="InterPro" id="IPR036291">
    <property type="entry name" value="NAD(P)-bd_dom_sf"/>
</dbReference>
<protein>
    <recommendedName>
        <fullName evidence="8 9">Glutamyl-tRNA reductase</fullName>
        <shortName evidence="9">GluTR</shortName>
        <ecNumber evidence="3 9">1.2.1.70</ecNumber>
    </recommendedName>
</protein>
<evidence type="ECO:0000256" key="3">
    <source>
        <dbReference type="ARBA" id="ARBA00012970"/>
    </source>
</evidence>
<evidence type="ECO:0000256" key="5">
    <source>
        <dbReference type="ARBA" id="ARBA00023002"/>
    </source>
</evidence>
<accession>A0A173YHQ7</accession>
<comment type="similarity">
    <text evidence="2 9 14">Belongs to the glutamyl-tRNA reductase family.</text>
</comment>
<dbReference type="InterPro" id="IPR036343">
    <property type="entry name" value="GluRdtase_N_sf"/>
</dbReference>
<proteinExistence type="inferred from homology"/>
<dbReference type="AlphaFoldDB" id="A0A173YHQ7"/>
<dbReference type="EC" id="1.2.1.70" evidence="3 9"/>
<gene>
    <name evidence="9 18" type="primary">hemA</name>
    <name evidence="18" type="ORF">ERS852385_00960</name>
</gene>
<dbReference type="InterPro" id="IPR000343">
    <property type="entry name" value="4pyrrol_synth_GluRdtase"/>
</dbReference>
<feature type="binding site" evidence="9 12">
    <location>
        <begin position="188"/>
        <end position="193"/>
    </location>
    <ligand>
        <name>NADP(+)</name>
        <dbReference type="ChEBI" id="CHEBI:58349"/>
    </ligand>
</feature>
<keyword evidence="4 9" id="KW-0521">NADP</keyword>
<feature type="domain" description="Quinate/shikimate 5-dehydrogenase/glutamyl-tRNA reductase" evidence="16">
    <location>
        <begin position="170"/>
        <end position="305"/>
    </location>
</feature>
<dbReference type="Gene3D" id="3.40.50.720">
    <property type="entry name" value="NAD(P)-binding Rossmann-like Domain"/>
    <property type="match status" value="1"/>
</dbReference>
<evidence type="ECO:0000256" key="8">
    <source>
        <dbReference type="ARBA" id="ARBA00068659"/>
    </source>
</evidence>
<comment type="domain">
    <text evidence="9">Possesses an unusual extended V-shaped dimeric structure with each monomer consisting of three distinct domains arranged along a curved 'spinal' alpha-helix. The N-terminal catalytic domain specifically recognizes the glutamate moiety of the substrate. The second domain is the NADPH-binding domain, and the third C-terminal domain is responsible for dimerization.</text>
</comment>
<feature type="active site" description="Nucleophile" evidence="9 10">
    <location>
        <position position="50"/>
    </location>
</feature>
<comment type="miscellaneous">
    <text evidence="9">During catalysis, the active site Cys acts as a nucleophile attacking the alpha-carbonyl group of tRNA-bound glutamate with the formation of a thioester intermediate between enzyme and glutamate, and the concomitant release of tRNA(Glu). The thioester intermediate is finally reduced by direct hydride transfer from NADPH, to form the product GSA.</text>
</comment>
<dbReference type="SUPFAM" id="SSF69742">
    <property type="entry name" value="Glutamyl tRNA-reductase catalytic, N-terminal domain"/>
    <property type="match status" value="1"/>
</dbReference>
<organism evidence="18 19">
    <name type="scientific">Mitsuokella jalaludinii</name>
    <dbReference type="NCBI Taxonomy" id="187979"/>
    <lineage>
        <taxon>Bacteria</taxon>
        <taxon>Bacillati</taxon>
        <taxon>Bacillota</taxon>
        <taxon>Negativicutes</taxon>
        <taxon>Selenomonadales</taxon>
        <taxon>Selenomonadaceae</taxon>
        <taxon>Mitsuokella</taxon>
    </lineage>
</organism>
<name>A0A173YHQ7_9FIRM</name>
<dbReference type="Gene3D" id="3.30.460.30">
    <property type="entry name" value="Glutamyl-tRNA reductase, N-terminal domain"/>
    <property type="match status" value="1"/>
</dbReference>
<comment type="pathway">
    <text evidence="1 9 14">Porphyrin-containing compound metabolism; protoporphyrin-IX biosynthesis; 5-aminolevulinate from L-glutamyl-tRNA(Glu): step 1/2.</text>
</comment>
<keyword evidence="5 9" id="KW-0560">Oxidoreductase</keyword>
<dbReference type="InterPro" id="IPR015896">
    <property type="entry name" value="4pyrrol_synth_GluRdtase_dimer"/>
</dbReference>
<dbReference type="Pfam" id="PF01488">
    <property type="entry name" value="Shikimate_DH"/>
    <property type="match status" value="1"/>
</dbReference>